<evidence type="ECO:0000256" key="1">
    <source>
        <dbReference type="ARBA" id="ARBA00001933"/>
    </source>
</evidence>
<accession>A0A1B1TFT1</accession>
<evidence type="ECO:0000256" key="5">
    <source>
        <dbReference type="ARBA" id="ARBA00022898"/>
    </source>
</evidence>
<dbReference type="GO" id="GO:0009081">
    <property type="term" value="P:branched-chain amino acid metabolic process"/>
    <property type="evidence" value="ECO:0007669"/>
    <property type="project" value="InterPro"/>
</dbReference>
<dbReference type="EMBL" id="KP211924">
    <property type="protein sequence ID" value="ANV81133.1"/>
    <property type="molecule type" value="Genomic_DNA"/>
</dbReference>
<comment type="similarity">
    <text evidence="2 6">Belongs to the class-IV pyridoxal-phosphate-dependent aminotransferase family.</text>
</comment>
<keyword evidence="3 7" id="KW-0032">Aminotransferase</keyword>
<dbReference type="NCBIfam" id="NF009897">
    <property type="entry name" value="PRK13357.1"/>
    <property type="match status" value="1"/>
</dbReference>
<dbReference type="SUPFAM" id="SSF56752">
    <property type="entry name" value="D-aminoacid aminotransferase-like PLP-dependent enzymes"/>
    <property type="match status" value="1"/>
</dbReference>
<reference evidence="7" key="1">
    <citation type="submission" date="2014-11" db="EMBL/GenBank/DDBJ databases">
        <authorList>
            <person name="Zhu J."/>
            <person name="Qi W."/>
            <person name="Song R."/>
        </authorList>
    </citation>
    <scope>NUCLEOTIDE SEQUENCE</scope>
</reference>
<evidence type="ECO:0000256" key="2">
    <source>
        <dbReference type="ARBA" id="ARBA00009320"/>
    </source>
</evidence>
<dbReference type="PANTHER" id="PTHR42825:SF2">
    <property type="entry name" value="BRANCHED-CHAIN-AMINO-ACID AMINOTRANSFERASE 3, CHLOROPLASTIC-RELATED"/>
    <property type="match status" value="1"/>
</dbReference>
<dbReference type="InterPro" id="IPR033939">
    <property type="entry name" value="BCAT_family"/>
</dbReference>
<sequence length="342" mass="37534">MGKDITNIDWENMTFSFRETDKMYISTCKKDGEWSEGKIQDFQNLNISPAAGVLNYGQGLFEGMKAYRTVDGSVVLFRPEENAKRMQKGARRLGMPEVPEDMFLDAVIRTVKENARWIPPIGKGTLYIRPLLMGSGAILGVAPAPEYTFLVYVSPVGPYFKGGLEPTSLKISEEHHRAAPGGSGGVKAIGNYAPGMVPSKMAKGEGFAEIIYLDAVKNRYIEEVGAANFFCIKDKIISTPELTGTILGGITRLSIIEIARSKGYEVREEKIDVEYALEADECFCAGTAAVVSSIGSIKHGDRVVEYCNGGVGSITREIYDSLVAIQEKRSPDTFDWLLELDI</sequence>
<evidence type="ECO:0000256" key="6">
    <source>
        <dbReference type="RuleBase" id="RU004106"/>
    </source>
</evidence>
<reference evidence="7" key="2">
    <citation type="journal article" date="2015" name="ISME J.">
        <title>A new class of marine Euryarchaeota group II from the Mediterranean deep chlorophyll maximum.</title>
        <authorList>
            <person name="Martin-Cuadrado A.B."/>
            <person name="Garcia-Heredia I."/>
            <person name="Molto A.G."/>
            <person name="Lopez-Ubeda R."/>
            <person name="Kimes N."/>
            <person name="Lopez-Garcia P."/>
            <person name="Moreira D."/>
            <person name="Rodriguez-Valera F."/>
        </authorList>
    </citation>
    <scope>NUCLEOTIDE SEQUENCE</scope>
</reference>
<evidence type="ECO:0000256" key="4">
    <source>
        <dbReference type="ARBA" id="ARBA00022679"/>
    </source>
</evidence>
<dbReference type="NCBIfam" id="TIGR01123">
    <property type="entry name" value="ilvE_II"/>
    <property type="match status" value="1"/>
</dbReference>
<dbReference type="FunFam" id="3.30.470.10:FF:000004">
    <property type="entry name" value="Branched-chain-amino-acid aminotransferase"/>
    <property type="match status" value="1"/>
</dbReference>
<dbReference type="GO" id="GO:0004084">
    <property type="term" value="F:branched-chain-amino-acid transaminase activity"/>
    <property type="evidence" value="ECO:0007669"/>
    <property type="project" value="InterPro"/>
</dbReference>
<dbReference type="Gene3D" id="3.30.470.10">
    <property type="match status" value="1"/>
</dbReference>
<dbReference type="AlphaFoldDB" id="A0A1B1TFT1"/>
<dbReference type="InterPro" id="IPR018300">
    <property type="entry name" value="Aminotrans_IV_CS"/>
</dbReference>
<dbReference type="Gene3D" id="3.20.10.10">
    <property type="entry name" value="D-amino Acid Aminotransferase, subunit A, domain 2"/>
    <property type="match status" value="1"/>
</dbReference>
<dbReference type="PANTHER" id="PTHR42825">
    <property type="entry name" value="AMINO ACID AMINOTRANSFERASE"/>
    <property type="match status" value="1"/>
</dbReference>
<dbReference type="CDD" id="cd01557">
    <property type="entry name" value="BCAT_beta_family"/>
    <property type="match status" value="1"/>
</dbReference>
<dbReference type="PROSITE" id="PS00770">
    <property type="entry name" value="AA_TRANSFER_CLASS_4"/>
    <property type="match status" value="1"/>
</dbReference>
<dbReference type="InterPro" id="IPR036038">
    <property type="entry name" value="Aminotransferase-like"/>
</dbReference>
<keyword evidence="5" id="KW-0663">Pyridoxal phosphate</keyword>
<dbReference type="InterPro" id="IPR005786">
    <property type="entry name" value="B_amino_transII"/>
</dbReference>
<dbReference type="Pfam" id="PF01063">
    <property type="entry name" value="Aminotran_4"/>
    <property type="match status" value="1"/>
</dbReference>
<evidence type="ECO:0000313" key="7">
    <source>
        <dbReference type="EMBL" id="ANV81133.1"/>
    </source>
</evidence>
<comment type="cofactor">
    <cofactor evidence="1">
        <name>pyridoxal 5'-phosphate</name>
        <dbReference type="ChEBI" id="CHEBI:597326"/>
    </cofactor>
</comment>
<evidence type="ECO:0000256" key="3">
    <source>
        <dbReference type="ARBA" id="ARBA00022576"/>
    </source>
</evidence>
<organism evidence="7">
    <name type="scientific">uncultured Poseidoniia archaeon</name>
    <dbReference type="NCBI Taxonomy" id="1697135"/>
    <lineage>
        <taxon>Archaea</taxon>
        <taxon>Methanobacteriati</taxon>
        <taxon>Thermoplasmatota</taxon>
        <taxon>Candidatus Poseidoniia</taxon>
        <taxon>environmental samples</taxon>
    </lineage>
</organism>
<proteinExistence type="inferred from homology"/>
<dbReference type="InterPro" id="IPR043131">
    <property type="entry name" value="BCAT-like_N"/>
</dbReference>
<keyword evidence="4 7" id="KW-0808">Transferase</keyword>
<dbReference type="InterPro" id="IPR043132">
    <property type="entry name" value="BCAT-like_C"/>
</dbReference>
<dbReference type="PIRSF" id="PIRSF006468">
    <property type="entry name" value="BCAT1"/>
    <property type="match status" value="1"/>
</dbReference>
<name>A0A1B1TFT1_9ARCH</name>
<protein>
    <submittedName>
        <fullName evidence="7">Branched-chain amino acid aminotransferase (IlvE)</fullName>
    </submittedName>
</protein>
<dbReference type="InterPro" id="IPR001544">
    <property type="entry name" value="Aminotrans_IV"/>
</dbReference>